<reference evidence="1" key="1">
    <citation type="submission" date="2018-05" db="EMBL/GenBank/DDBJ databases">
        <authorList>
            <person name="Lanie J.A."/>
            <person name="Ng W.-L."/>
            <person name="Kazmierczak K.M."/>
            <person name="Andrzejewski T.M."/>
            <person name="Davidsen T.M."/>
            <person name="Wayne K.J."/>
            <person name="Tettelin H."/>
            <person name="Glass J.I."/>
            <person name="Rusch D."/>
            <person name="Podicherti R."/>
            <person name="Tsui H.-C.T."/>
            <person name="Winkler M.E."/>
        </authorList>
    </citation>
    <scope>NUCLEOTIDE SEQUENCE</scope>
</reference>
<dbReference type="EMBL" id="UINC01065708">
    <property type="protein sequence ID" value="SVB95653.1"/>
    <property type="molecule type" value="Genomic_DNA"/>
</dbReference>
<evidence type="ECO:0008006" key="2">
    <source>
        <dbReference type="Google" id="ProtNLM"/>
    </source>
</evidence>
<sequence>MKRLIISIFLITLGCASIPESERNTDFENENKKTAVVEDKNKVVCRNIKVSGTRLPRRVCRTIAEEEALAEKSQRILREEQRRASQQIDNEG</sequence>
<evidence type="ECO:0000313" key="1">
    <source>
        <dbReference type="EMBL" id="SVB95653.1"/>
    </source>
</evidence>
<organism evidence="1">
    <name type="scientific">marine metagenome</name>
    <dbReference type="NCBI Taxonomy" id="408172"/>
    <lineage>
        <taxon>unclassified sequences</taxon>
        <taxon>metagenomes</taxon>
        <taxon>ecological metagenomes</taxon>
    </lineage>
</organism>
<gene>
    <name evidence="1" type="ORF">METZ01_LOCUS248507</name>
</gene>
<proteinExistence type="predicted"/>
<name>A0A382I9T8_9ZZZZ</name>
<dbReference type="AlphaFoldDB" id="A0A382I9T8"/>
<dbReference type="PROSITE" id="PS51257">
    <property type="entry name" value="PROKAR_LIPOPROTEIN"/>
    <property type="match status" value="1"/>
</dbReference>
<accession>A0A382I9T8</accession>
<protein>
    <recommendedName>
        <fullName evidence="2">Lipoprotein</fullName>
    </recommendedName>
</protein>